<keyword evidence="9" id="KW-1185">Reference proteome</keyword>
<dbReference type="InterPro" id="IPR036396">
    <property type="entry name" value="Cyt_P450_sf"/>
</dbReference>
<evidence type="ECO:0000313" key="8">
    <source>
        <dbReference type="EMBL" id="KIN03807.1"/>
    </source>
</evidence>
<evidence type="ECO:0000256" key="7">
    <source>
        <dbReference type="SAM" id="MobiDB-lite"/>
    </source>
</evidence>
<evidence type="ECO:0000256" key="3">
    <source>
        <dbReference type="ARBA" id="ARBA00022723"/>
    </source>
</evidence>
<dbReference type="GO" id="GO:0004497">
    <property type="term" value="F:monooxygenase activity"/>
    <property type="evidence" value="ECO:0007669"/>
    <property type="project" value="UniProtKB-KW"/>
</dbReference>
<dbReference type="SUPFAM" id="SSF48264">
    <property type="entry name" value="Cytochrome P450"/>
    <property type="match status" value="1"/>
</dbReference>
<keyword evidence="3" id="KW-0479">Metal-binding</keyword>
<evidence type="ECO:0000256" key="2">
    <source>
        <dbReference type="ARBA" id="ARBA00010617"/>
    </source>
</evidence>
<evidence type="ECO:0000313" key="9">
    <source>
        <dbReference type="Proteomes" id="UP000054321"/>
    </source>
</evidence>
<dbReference type="STRING" id="913774.A0A0C3HNA3"/>
<gene>
    <name evidence="8" type="ORF">OIDMADRAFT_26455</name>
</gene>
<name>A0A0C3HNA3_OIDMZ</name>
<dbReference type="InParanoid" id="A0A0C3HNA3"/>
<evidence type="ECO:0000256" key="4">
    <source>
        <dbReference type="ARBA" id="ARBA00023002"/>
    </source>
</evidence>
<comment type="cofactor">
    <cofactor evidence="1">
        <name>heme</name>
        <dbReference type="ChEBI" id="CHEBI:30413"/>
    </cofactor>
</comment>
<dbReference type="InterPro" id="IPR047146">
    <property type="entry name" value="Cyt_P450_E_CYP52_fungi"/>
</dbReference>
<protein>
    <submittedName>
        <fullName evidence="8">Uncharacterized protein</fullName>
    </submittedName>
</protein>
<dbReference type="GO" id="GO:0020037">
    <property type="term" value="F:heme binding"/>
    <property type="evidence" value="ECO:0007669"/>
    <property type="project" value="InterPro"/>
</dbReference>
<dbReference type="Gene3D" id="1.10.630.10">
    <property type="entry name" value="Cytochrome P450"/>
    <property type="match status" value="1"/>
</dbReference>
<organism evidence="8 9">
    <name type="scientific">Oidiodendron maius (strain Zn)</name>
    <dbReference type="NCBI Taxonomy" id="913774"/>
    <lineage>
        <taxon>Eukaryota</taxon>
        <taxon>Fungi</taxon>
        <taxon>Dikarya</taxon>
        <taxon>Ascomycota</taxon>
        <taxon>Pezizomycotina</taxon>
        <taxon>Leotiomycetes</taxon>
        <taxon>Leotiomycetes incertae sedis</taxon>
        <taxon>Myxotrichaceae</taxon>
        <taxon>Oidiodendron</taxon>
    </lineage>
</organism>
<dbReference type="HOGENOM" id="CLU_1806754_0_0_1"/>
<dbReference type="OrthoDB" id="1470350at2759"/>
<dbReference type="AlphaFoldDB" id="A0A0C3HNA3"/>
<reference evidence="8 9" key="1">
    <citation type="submission" date="2014-04" db="EMBL/GenBank/DDBJ databases">
        <authorList>
            <consortium name="DOE Joint Genome Institute"/>
            <person name="Kuo A."/>
            <person name="Martino E."/>
            <person name="Perotto S."/>
            <person name="Kohler A."/>
            <person name="Nagy L.G."/>
            <person name="Floudas D."/>
            <person name="Copeland A."/>
            <person name="Barry K.W."/>
            <person name="Cichocki N."/>
            <person name="Veneault-Fourrey C."/>
            <person name="LaButti K."/>
            <person name="Lindquist E.A."/>
            <person name="Lipzen A."/>
            <person name="Lundell T."/>
            <person name="Morin E."/>
            <person name="Murat C."/>
            <person name="Sun H."/>
            <person name="Tunlid A."/>
            <person name="Henrissat B."/>
            <person name="Grigoriev I.V."/>
            <person name="Hibbett D.S."/>
            <person name="Martin F."/>
            <person name="Nordberg H.P."/>
            <person name="Cantor M.N."/>
            <person name="Hua S.X."/>
        </authorList>
    </citation>
    <scope>NUCLEOTIDE SEQUENCE [LARGE SCALE GENOMIC DNA]</scope>
    <source>
        <strain evidence="8 9">Zn</strain>
    </source>
</reference>
<dbReference type="PANTHER" id="PTHR24287">
    <property type="entry name" value="P450, PUTATIVE (EUROFUNG)-RELATED"/>
    <property type="match status" value="1"/>
</dbReference>
<proteinExistence type="inferred from homology"/>
<accession>A0A0C3HNA3</accession>
<reference evidence="9" key="2">
    <citation type="submission" date="2015-01" db="EMBL/GenBank/DDBJ databases">
        <title>Evolutionary Origins and Diversification of the Mycorrhizal Mutualists.</title>
        <authorList>
            <consortium name="DOE Joint Genome Institute"/>
            <consortium name="Mycorrhizal Genomics Consortium"/>
            <person name="Kohler A."/>
            <person name="Kuo A."/>
            <person name="Nagy L.G."/>
            <person name="Floudas D."/>
            <person name="Copeland A."/>
            <person name="Barry K.W."/>
            <person name="Cichocki N."/>
            <person name="Veneault-Fourrey C."/>
            <person name="LaButti K."/>
            <person name="Lindquist E.A."/>
            <person name="Lipzen A."/>
            <person name="Lundell T."/>
            <person name="Morin E."/>
            <person name="Murat C."/>
            <person name="Riley R."/>
            <person name="Ohm R."/>
            <person name="Sun H."/>
            <person name="Tunlid A."/>
            <person name="Henrissat B."/>
            <person name="Grigoriev I.V."/>
            <person name="Hibbett D.S."/>
            <person name="Martin F."/>
        </authorList>
    </citation>
    <scope>NUCLEOTIDE SEQUENCE [LARGE SCALE GENOMIC DNA]</scope>
    <source>
        <strain evidence="9">Zn</strain>
    </source>
</reference>
<sequence length="143" mass="16146">MLFQLARHPHIWAKLRETALKLSKTRTPLAFEILKSLENFRYFCQETLRSVGSAARVWRVATRDTVLPANGRHFCCPRHASGRSDAGCGARQTYFGVRKPMGSNQSAGEGSGHPADGKFERLENCDPVYKYMENHRRIAKPVA</sequence>
<evidence type="ECO:0000256" key="5">
    <source>
        <dbReference type="ARBA" id="ARBA00023004"/>
    </source>
</evidence>
<evidence type="ECO:0000256" key="1">
    <source>
        <dbReference type="ARBA" id="ARBA00001971"/>
    </source>
</evidence>
<dbReference type="GO" id="GO:0005506">
    <property type="term" value="F:iron ion binding"/>
    <property type="evidence" value="ECO:0007669"/>
    <property type="project" value="InterPro"/>
</dbReference>
<dbReference type="PANTHER" id="PTHR24287:SF19">
    <property type="entry name" value="CYTOCHROME P450"/>
    <property type="match status" value="1"/>
</dbReference>
<dbReference type="GO" id="GO:0016705">
    <property type="term" value="F:oxidoreductase activity, acting on paired donors, with incorporation or reduction of molecular oxygen"/>
    <property type="evidence" value="ECO:0007669"/>
    <property type="project" value="InterPro"/>
</dbReference>
<comment type="similarity">
    <text evidence="2">Belongs to the cytochrome P450 family.</text>
</comment>
<keyword evidence="4" id="KW-0560">Oxidoreductase</keyword>
<dbReference type="Proteomes" id="UP000054321">
    <property type="component" value="Unassembled WGS sequence"/>
</dbReference>
<evidence type="ECO:0000256" key="6">
    <source>
        <dbReference type="ARBA" id="ARBA00023033"/>
    </source>
</evidence>
<feature type="region of interest" description="Disordered" evidence="7">
    <location>
        <begin position="99"/>
        <end position="119"/>
    </location>
</feature>
<dbReference type="EMBL" id="KN832873">
    <property type="protein sequence ID" value="KIN03807.1"/>
    <property type="molecule type" value="Genomic_DNA"/>
</dbReference>
<keyword evidence="5" id="KW-0408">Iron</keyword>
<keyword evidence="6" id="KW-0503">Monooxygenase</keyword>